<dbReference type="GO" id="GO:0046983">
    <property type="term" value="F:protein dimerization activity"/>
    <property type="evidence" value="ECO:0007669"/>
    <property type="project" value="InterPro"/>
</dbReference>
<proteinExistence type="predicted"/>
<dbReference type="InterPro" id="IPR036638">
    <property type="entry name" value="HLH_DNA-bd_sf"/>
</dbReference>
<dbReference type="SUPFAM" id="SSF140500">
    <property type="entry name" value="BAS1536-like"/>
    <property type="match status" value="1"/>
</dbReference>
<name>A0A8J3EKV2_9BACI</name>
<reference evidence="1" key="2">
    <citation type="submission" date="2020-09" db="EMBL/GenBank/DDBJ databases">
        <authorList>
            <person name="Sun Q."/>
            <person name="Zhou Y."/>
        </authorList>
    </citation>
    <scope>NUCLEOTIDE SEQUENCE</scope>
    <source>
        <strain evidence="1">CGMCC 1.12360</strain>
    </source>
</reference>
<dbReference type="Proteomes" id="UP000602050">
    <property type="component" value="Unassembled WGS sequence"/>
</dbReference>
<gene>
    <name evidence="1" type="ORF">GCM10010978_16370</name>
</gene>
<dbReference type="Pfam" id="PF09388">
    <property type="entry name" value="SpoOE-like"/>
    <property type="match status" value="1"/>
</dbReference>
<dbReference type="InterPro" id="IPR018540">
    <property type="entry name" value="Spo0E-like"/>
</dbReference>
<dbReference type="RefSeq" id="WP_188391898.1">
    <property type="nucleotide sequence ID" value="NZ_BMEV01000025.1"/>
</dbReference>
<evidence type="ECO:0000313" key="2">
    <source>
        <dbReference type="Proteomes" id="UP000602050"/>
    </source>
</evidence>
<dbReference type="GO" id="GO:0043937">
    <property type="term" value="P:regulation of sporulation"/>
    <property type="evidence" value="ECO:0007669"/>
    <property type="project" value="InterPro"/>
</dbReference>
<accession>A0A8J3EKV2</accession>
<organism evidence="1 2">
    <name type="scientific">Compostibacillus humi</name>
    <dbReference type="NCBI Taxonomy" id="1245525"/>
    <lineage>
        <taxon>Bacteria</taxon>
        <taxon>Bacillati</taxon>
        <taxon>Bacillota</taxon>
        <taxon>Bacilli</taxon>
        <taxon>Bacillales</taxon>
        <taxon>Bacillaceae</taxon>
        <taxon>Compostibacillus</taxon>
    </lineage>
</organism>
<dbReference type="AlphaFoldDB" id="A0A8J3EKV2"/>
<dbReference type="InterPro" id="IPR037208">
    <property type="entry name" value="Spo0E-like_sf"/>
</dbReference>
<reference evidence="1" key="1">
    <citation type="journal article" date="2014" name="Int. J. Syst. Evol. Microbiol.">
        <title>Complete genome sequence of Corynebacterium casei LMG S-19264T (=DSM 44701T), isolated from a smear-ripened cheese.</title>
        <authorList>
            <consortium name="US DOE Joint Genome Institute (JGI-PGF)"/>
            <person name="Walter F."/>
            <person name="Albersmeier A."/>
            <person name="Kalinowski J."/>
            <person name="Ruckert C."/>
        </authorList>
    </citation>
    <scope>NUCLEOTIDE SEQUENCE</scope>
    <source>
        <strain evidence="1">CGMCC 1.12360</strain>
    </source>
</reference>
<evidence type="ECO:0000313" key="1">
    <source>
        <dbReference type="EMBL" id="GGH75975.1"/>
    </source>
</evidence>
<evidence type="ECO:0008006" key="3">
    <source>
        <dbReference type="Google" id="ProtNLM"/>
    </source>
</evidence>
<protein>
    <recommendedName>
        <fullName evidence="3">Spo0E like sporulation regulatory protein</fullName>
    </recommendedName>
</protein>
<comment type="caution">
    <text evidence="1">The sequence shown here is derived from an EMBL/GenBank/DDBJ whole genome shotgun (WGS) entry which is preliminary data.</text>
</comment>
<keyword evidence="2" id="KW-1185">Reference proteome</keyword>
<sequence>MTRTALLNKIEECRKEMLLLSKQHDLSSDIVISSSRKLDKLINDYLKYCSVP</sequence>
<dbReference type="Gene3D" id="4.10.280.10">
    <property type="entry name" value="Helix-loop-helix DNA-binding domain"/>
    <property type="match status" value="1"/>
</dbReference>
<dbReference type="EMBL" id="BMEV01000025">
    <property type="protein sequence ID" value="GGH75975.1"/>
    <property type="molecule type" value="Genomic_DNA"/>
</dbReference>